<gene>
    <name evidence="7" type="ORF">DWB78_09740</name>
    <name evidence="8" type="ORF">SAMN05216278_0050</name>
</gene>
<dbReference type="InterPro" id="IPR038570">
    <property type="entry name" value="HicA_sf"/>
</dbReference>
<dbReference type="InterPro" id="IPR012933">
    <property type="entry name" value="HicA_mRNA_interferase"/>
</dbReference>
<proteinExistence type="predicted"/>
<evidence type="ECO:0000313" key="8">
    <source>
        <dbReference type="EMBL" id="SDQ04599.1"/>
    </source>
</evidence>
<keyword evidence="1" id="KW-1277">Toxin-antitoxin system</keyword>
<keyword evidence="4" id="KW-0378">Hydrolase</keyword>
<dbReference type="OrthoDB" id="7619at2157"/>
<keyword evidence="5" id="KW-0694">RNA-binding</keyword>
<accession>A0A1H0XP58</accession>
<dbReference type="GO" id="GO:0003729">
    <property type="term" value="F:mRNA binding"/>
    <property type="evidence" value="ECO:0007669"/>
    <property type="project" value="InterPro"/>
</dbReference>
<evidence type="ECO:0000256" key="2">
    <source>
        <dbReference type="ARBA" id="ARBA00022722"/>
    </source>
</evidence>
<name>A0A1H0XP58_9EURY</name>
<dbReference type="RefSeq" id="WP_092531347.1">
    <property type="nucleotide sequence ID" value="NZ_FNKQ01000001.1"/>
</dbReference>
<dbReference type="AlphaFoldDB" id="A0A1H0XP58"/>
<keyword evidence="2" id="KW-0540">Nuclease</keyword>
<dbReference type="SUPFAM" id="SSF54786">
    <property type="entry name" value="YcfA/nrd intein domain"/>
    <property type="match status" value="1"/>
</dbReference>
<organism evidence="8 9">
    <name type="scientific">Halopelagius longus</name>
    <dbReference type="NCBI Taxonomy" id="1236180"/>
    <lineage>
        <taxon>Archaea</taxon>
        <taxon>Methanobacteriati</taxon>
        <taxon>Methanobacteriota</taxon>
        <taxon>Stenosarchaea group</taxon>
        <taxon>Halobacteria</taxon>
        <taxon>Halobacteriales</taxon>
        <taxon>Haloferacaceae</taxon>
    </lineage>
</organism>
<reference evidence="8" key="1">
    <citation type="submission" date="2016-10" db="EMBL/GenBank/DDBJ databases">
        <authorList>
            <person name="de Groot N.N."/>
        </authorList>
    </citation>
    <scope>NUCLEOTIDE SEQUENCE [LARGE SCALE GENOMIC DNA]</scope>
    <source>
        <strain evidence="8">CGMCC 1.12397</strain>
    </source>
</reference>
<keyword evidence="10" id="KW-1185">Reference proteome</keyword>
<reference evidence="9" key="2">
    <citation type="submission" date="2016-10" db="EMBL/GenBank/DDBJ databases">
        <authorList>
            <person name="Varghese N."/>
            <person name="Submissions S."/>
        </authorList>
    </citation>
    <scope>NUCLEOTIDE SEQUENCE [LARGE SCALE GENOMIC DNA]</scope>
    <source>
        <strain evidence="9">CGMCC 1.12397</strain>
    </source>
</reference>
<keyword evidence="3" id="KW-0255">Endonuclease</keyword>
<evidence type="ECO:0000313" key="9">
    <source>
        <dbReference type="Proteomes" id="UP000199289"/>
    </source>
</evidence>
<evidence type="ECO:0000256" key="3">
    <source>
        <dbReference type="ARBA" id="ARBA00022759"/>
    </source>
</evidence>
<evidence type="ECO:0000256" key="5">
    <source>
        <dbReference type="ARBA" id="ARBA00022884"/>
    </source>
</evidence>
<dbReference type="Proteomes" id="UP000199289">
    <property type="component" value="Unassembled WGS sequence"/>
</dbReference>
<dbReference type="EMBL" id="QQST01000001">
    <property type="protein sequence ID" value="RDI71980.1"/>
    <property type="molecule type" value="Genomic_DNA"/>
</dbReference>
<evidence type="ECO:0000256" key="1">
    <source>
        <dbReference type="ARBA" id="ARBA00022649"/>
    </source>
</evidence>
<dbReference type="EMBL" id="FNKQ01000001">
    <property type="protein sequence ID" value="SDQ04599.1"/>
    <property type="molecule type" value="Genomic_DNA"/>
</dbReference>
<dbReference type="Gene3D" id="3.30.920.30">
    <property type="entry name" value="Hypothetical protein"/>
    <property type="match status" value="1"/>
</dbReference>
<evidence type="ECO:0000256" key="6">
    <source>
        <dbReference type="ARBA" id="ARBA00023016"/>
    </source>
</evidence>
<evidence type="ECO:0000313" key="10">
    <source>
        <dbReference type="Proteomes" id="UP000255421"/>
    </source>
</evidence>
<evidence type="ECO:0000313" key="7">
    <source>
        <dbReference type="EMBL" id="RDI71980.1"/>
    </source>
</evidence>
<dbReference type="Proteomes" id="UP000255421">
    <property type="component" value="Unassembled WGS sequence"/>
</dbReference>
<dbReference type="GO" id="GO:0004519">
    <property type="term" value="F:endonuclease activity"/>
    <property type="evidence" value="ECO:0007669"/>
    <property type="project" value="UniProtKB-KW"/>
</dbReference>
<dbReference type="GO" id="GO:0016787">
    <property type="term" value="F:hydrolase activity"/>
    <property type="evidence" value="ECO:0007669"/>
    <property type="project" value="UniProtKB-KW"/>
</dbReference>
<reference evidence="7 10" key="3">
    <citation type="submission" date="2018-07" db="EMBL/GenBank/DDBJ databases">
        <title>Genome sequence of extremly halophilic archaeon Halopelagius longus strain BC12-B1.</title>
        <authorList>
            <person name="Zhang X."/>
        </authorList>
    </citation>
    <scope>NUCLEOTIDE SEQUENCE [LARGE SCALE GENOMIC DNA]</scope>
    <source>
        <strain evidence="7 10">BC12-B1</strain>
    </source>
</reference>
<keyword evidence="6" id="KW-0346">Stress response</keyword>
<evidence type="ECO:0000256" key="4">
    <source>
        <dbReference type="ARBA" id="ARBA00022801"/>
    </source>
</evidence>
<protein>
    <submittedName>
        <fullName evidence="8">Predicted RNA binding protein YcfA, dsRBD-like fold, HicA-like mRNA interferase family</fullName>
    </submittedName>
    <submittedName>
        <fullName evidence="7">Type II toxin-antitoxin system HicA family toxin</fullName>
    </submittedName>
</protein>
<dbReference type="Pfam" id="PF07927">
    <property type="entry name" value="HicA_toxin"/>
    <property type="match status" value="1"/>
</dbReference>
<sequence>MTRRTFSGREAVKALRKHDFKIANRGGSHVTLVYRHPETDEYRRVTVVMHDEIATGTLQKIAKQAGADDFQKFCEWIGDTL</sequence>